<dbReference type="KEGG" id="ech:ECH_0182"/>
<dbReference type="EMBL" id="CP000236">
    <property type="protein sequence ID" value="ABD45461.1"/>
    <property type="molecule type" value="Genomic_DNA"/>
</dbReference>
<dbReference type="Proteomes" id="UP000008320">
    <property type="component" value="Chromosome"/>
</dbReference>
<evidence type="ECO:0000313" key="2">
    <source>
        <dbReference type="Proteomes" id="UP000008320"/>
    </source>
</evidence>
<name>Q2GHS6_EHRCR</name>
<dbReference type="STRING" id="205920.ECH_0182"/>
<reference evidence="1 2" key="1">
    <citation type="journal article" date="2006" name="PLoS Genet.">
        <title>Comparative genomics of emerging human ehrlichiosis agents.</title>
        <authorList>
            <person name="Dunning Hotopp J.C."/>
            <person name="Lin M."/>
            <person name="Madupu R."/>
            <person name="Crabtree J."/>
            <person name="Angiuoli S.V."/>
            <person name="Eisen J.A."/>
            <person name="Seshadri R."/>
            <person name="Ren Q."/>
            <person name="Wu M."/>
            <person name="Utterback T.R."/>
            <person name="Smith S."/>
            <person name="Lewis M."/>
            <person name="Khouri H."/>
            <person name="Zhang C."/>
            <person name="Niu H."/>
            <person name="Lin Q."/>
            <person name="Ohashi N."/>
            <person name="Zhi N."/>
            <person name="Nelson W."/>
            <person name="Brinkac L.M."/>
            <person name="Dodson R.J."/>
            <person name="Rosovitz M.J."/>
            <person name="Sundaram J."/>
            <person name="Daugherty S.C."/>
            <person name="Davidsen T."/>
            <person name="Durkin A.S."/>
            <person name="Gwinn M."/>
            <person name="Haft D.H."/>
            <person name="Selengut J.D."/>
            <person name="Sullivan S.A."/>
            <person name="Zafar N."/>
            <person name="Zhou L."/>
            <person name="Benahmed F."/>
            <person name="Forberger H."/>
            <person name="Halpin R."/>
            <person name="Mulligan S."/>
            <person name="Robinson J."/>
            <person name="White O."/>
            <person name="Rikihisa Y."/>
            <person name="Tettelin H."/>
        </authorList>
    </citation>
    <scope>NUCLEOTIDE SEQUENCE [LARGE SCALE GENOMIC DNA]</scope>
    <source>
        <strain evidence="2">ATCC CRL-10679 / Arkansas</strain>
    </source>
</reference>
<gene>
    <name evidence="1" type="ordered locus">ECH_0182</name>
</gene>
<organism evidence="1 2">
    <name type="scientific">Ehrlichia chaffeensis (strain ATCC CRL-10679 / Arkansas)</name>
    <dbReference type="NCBI Taxonomy" id="205920"/>
    <lineage>
        <taxon>Bacteria</taxon>
        <taxon>Pseudomonadati</taxon>
        <taxon>Pseudomonadota</taxon>
        <taxon>Alphaproteobacteria</taxon>
        <taxon>Rickettsiales</taxon>
        <taxon>Anaplasmataceae</taxon>
        <taxon>Ehrlichia</taxon>
    </lineage>
</organism>
<dbReference type="HOGENOM" id="CLU_3288824_0_0_5"/>
<accession>Q2GHS6</accession>
<keyword evidence="2" id="KW-1185">Reference proteome</keyword>
<protein>
    <submittedName>
        <fullName evidence="1">Uncharacterized protein</fullName>
    </submittedName>
</protein>
<sequence>MYIFLIQDKNYLLFFSLNYYSKQLLNVIIKEVCINKVIWL</sequence>
<evidence type="ECO:0000313" key="1">
    <source>
        <dbReference type="EMBL" id="ABD45461.1"/>
    </source>
</evidence>
<proteinExistence type="predicted"/>
<dbReference type="AlphaFoldDB" id="Q2GHS6"/>